<protein>
    <submittedName>
        <fullName evidence="2">Uncharacterized protein</fullName>
    </submittedName>
</protein>
<proteinExistence type="predicted"/>
<dbReference type="KEGG" id="mff:MFFC18_18420"/>
<accession>A0A5B9PGG3</accession>
<sequence length="151" mass="16592">MQINSNQRVSLVDIPETSPIPAVLLWIFLSFTFVLAFINSLQEQVPGFGNVILVTVGAVISQFPGLAVAELYRRKPTRIRFLFLAPAFLVSQISIFGYLLLVMAGQLQTVDNAAQMHVFLVPILLIIFTAGVYLLAAIIAGVIAWPNHGRQ</sequence>
<keyword evidence="3" id="KW-1185">Reference proteome</keyword>
<feature type="transmembrane region" description="Helical" evidence="1">
    <location>
        <begin position="119"/>
        <end position="145"/>
    </location>
</feature>
<dbReference type="EMBL" id="CP042912">
    <property type="protein sequence ID" value="QEG21981.1"/>
    <property type="molecule type" value="Genomic_DNA"/>
</dbReference>
<keyword evidence="1" id="KW-0472">Membrane</keyword>
<reference evidence="2 3" key="1">
    <citation type="submission" date="2019-08" db="EMBL/GenBank/DDBJ databases">
        <title>Deep-cultivation of Planctomycetes and their phenomic and genomic characterization uncovers novel biology.</title>
        <authorList>
            <person name="Wiegand S."/>
            <person name="Jogler M."/>
            <person name="Boedeker C."/>
            <person name="Pinto D."/>
            <person name="Vollmers J."/>
            <person name="Rivas-Marin E."/>
            <person name="Kohn T."/>
            <person name="Peeters S.H."/>
            <person name="Heuer A."/>
            <person name="Rast P."/>
            <person name="Oberbeckmann S."/>
            <person name="Bunk B."/>
            <person name="Jeske O."/>
            <person name="Meyerdierks A."/>
            <person name="Storesund J.E."/>
            <person name="Kallscheuer N."/>
            <person name="Luecker S."/>
            <person name="Lage O.M."/>
            <person name="Pohl T."/>
            <person name="Merkel B.J."/>
            <person name="Hornburger P."/>
            <person name="Mueller R.-W."/>
            <person name="Bruemmer F."/>
            <person name="Labrenz M."/>
            <person name="Spormann A.M."/>
            <person name="Op den Camp H."/>
            <person name="Overmann J."/>
            <person name="Amann R."/>
            <person name="Jetten M.S.M."/>
            <person name="Mascher T."/>
            <person name="Medema M.H."/>
            <person name="Devos D.P."/>
            <person name="Kaster A.-K."/>
            <person name="Ovreas L."/>
            <person name="Rohde M."/>
            <person name="Galperin M.Y."/>
            <person name="Jogler C."/>
        </authorList>
    </citation>
    <scope>NUCLEOTIDE SEQUENCE [LARGE SCALE GENOMIC DNA]</scope>
    <source>
        <strain evidence="2 3">FC18</strain>
    </source>
</reference>
<feature type="transmembrane region" description="Helical" evidence="1">
    <location>
        <begin position="81"/>
        <end position="107"/>
    </location>
</feature>
<organism evidence="2 3">
    <name type="scientific">Mariniblastus fucicola</name>
    <dbReference type="NCBI Taxonomy" id="980251"/>
    <lineage>
        <taxon>Bacteria</taxon>
        <taxon>Pseudomonadati</taxon>
        <taxon>Planctomycetota</taxon>
        <taxon>Planctomycetia</taxon>
        <taxon>Pirellulales</taxon>
        <taxon>Pirellulaceae</taxon>
        <taxon>Mariniblastus</taxon>
    </lineage>
</organism>
<keyword evidence="1" id="KW-1133">Transmembrane helix</keyword>
<gene>
    <name evidence="2" type="ORF">MFFC18_18420</name>
</gene>
<keyword evidence="1" id="KW-0812">Transmembrane</keyword>
<evidence type="ECO:0000256" key="1">
    <source>
        <dbReference type="SAM" id="Phobius"/>
    </source>
</evidence>
<evidence type="ECO:0000313" key="2">
    <source>
        <dbReference type="EMBL" id="QEG21981.1"/>
    </source>
</evidence>
<feature type="transmembrane region" description="Helical" evidence="1">
    <location>
        <begin position="20"/>
        <end position="41"/>
    </location>
</feature>
<dbReference type="Proteomes" id="UP000322214">
    <property type="component" value="Chromosome"/>
</dbReference>
<name>A0A5B9PGG3_9BACT</name>
<evidence type="ECO:0000313" key="3">
    <source>
        <dbReference type="Proteomes" id="UP000322214"/>
    </source>
</evidence>
<dbReference type="AlphaFoldDB" id="A0A5B9PGG3"/>
<feature type="transmembrane region" description="Helical" evidence="1">
    <location>
        <begin position="47"/>
        <end position="69"/>
    </location>
</feature>